<organism evidence="1 2">
    <name type="scientific">Kibdelosporangium aridum</name>
    <dbReference type="NCBI Taxonomy" id="2030"/>
    <lineage>
        <taxon>Bacteria</taxon>
        <taxon>Bacillati</taxon>
        <taxon>Actinomycetota</taxon>
        <taxon>Actinomycetes</taxon>
        <taxon>Pseudonocardiales</taxon>
        <taxon>Pseudonocardiaceae</taxon>
        <taxon>Kibdelosporangium</taxon>
    </lineage>
</organism>
<dbReference type="Proteomes" id="UP000192674">
    <property type="component" value="Unassembled WGS sequence"/>
</dbReference>
<accession>A0A1W2F1S6</accession>
<evidence type="ECO:0000313" key="2">
    <source>
        <dbReference type="Proteomes" id="UP000192674"/>
    </source>
</evidence>
<dbReference type="OrthoDB" id="3825591at2"/>
<evidence type="ECO:0000313" key="1">
    <source>
        <dbReference type="EMBL" id="SMD15885.1"/>
    </source>
</evidence>
<dbReference type="RefSeq" id="WP_084429688.1">
    <property type="nucleotide sequence ID" value="NZ_FWXV01000004.1"/>
</dbReference>
<proteinExistence type="predicted"/>
<reference evidence="1 2" key="1">
    <citation type="submission" date="2017-04" db="EMBL/GenBank/DDBJ databases">
        <authorList>
            <person name="Afonso C.L."/>
            <person name="Miller P.J."/>
            <person name="Scott M.A."/>
            <person name="Spackman E."/>
            <person name="Goraichik I."/>
            <person name="Dimitrov K.M."/>
            <person name="Suarez D.L."/>
            <person name="Swayne D.E."/>
        </authorList>
    </citation>
    <scope>NUCLEOTIDE SEQUENCE [LARGE SCALE GENOMIC DNA]</scope>
    <source>
        <strain evidence="1 2">DSM 43828</strain>
    </source>
</reference>
<keyword evidence="2" id="KW-1185">Reference proteome</keyword>
<protein>
    <submittedName>
        <fullName evidence="1">Uncharacterized protein</fullName>
    </submittedName>
</protein>
<dbReference type="EMBL" id="FWXV01000004">
    <property type="protein sequence ID" value="SMD15885.1"/>
    <property type="molecule type" value="Genomic_DNA"/>
</dbReference>
<dbReference type="AlphaFoldDB" id="A0A1W2F1S6"/>
<name>A0A1W2F1S6_KIBAR</name>
<gene>
    <name evidence="1" type="ORF">SAMN05661093_05351</name>
</gene>
<sequence>MAEPITDQHVAVVLRVFVRRCEPMLTRLRDDGEPVEVDASDPDIDRSILDKVKAVVASIKRPGMKGWGQLPIQERVDWWISRVGRFTSLLASVTGLAGVWGDRLPLQDMLGSASQGLLLCAIASEHGVDDIGVRVRLLASVLFERDIDPVTARGSGDAAADEQMVAELAPEDEPADGPVKGKKFSVKAGFKWLWRQARILFAITDELEKRPQGRIYHKALGLLPVVGMAGDYLGERSALKRAAKRGTKWLAQQGIQ</sequence>